<accession>A0A9D2QBI1</accession>
<protein>
    <submittedName>
        <fullName evidence="1">Uncharacterized protein</fullName>
    </submittedName>
</protein>
<comment type="caution">
    <text evidence="1">The sequence shown here is derived from an EMBL/GenBank/DDBJ whole genome shotgun (WGS) entry which is preliminary data.</text>
</comment>
<reference evidence="1" key="1">
    <citation type="journal article" date="2021" name="PeerJ">
        <title>Extensive microbial diversity within the chicken gut microbiome revealed by metagenomics and culture.</title>
        <authorList>
            <person name="Gilroy R."/>
            <person name="Ravi A."/>
            <person name="Getino M."/>
            <person name="Pursley I."/>
            <person name="Horton D.L."/>
            <person name="Alikhan N.F."/>
            <person name="Baker D."/>
            <person name="Gharbi K."/>
            <person name="Hall N."/>
            <person name="Watson M."/>
            <person name="Adriaenssens E.M."/>
            <person name="Foster-Nyarko E."/>
            <person name="Jarju S."/>
            <person name="Secka A."/>
            <person name="Antonio M."/>
            <person name="Oren A."/>
            <person name="Chaudhuri R.R."/>
            <person name="La Ragione R."/>
            <person name="Hildebrand F."/>
            <person name="Pallen M.J."/>
        </authorList>
    </citation>
    <scope>NUCLEOTIDE SEQUENCE</scope>
    <source>
        <strain evidence="1">CHK196-7946</strain>
    </source>
</reference>
<reference evidence="1" key="2">
    <citation type="submission" date="2021-04" db="EMBL/GenBank/DDBJ databases">
        <authorList>
            <person name="Gilroy R."/>
        </authorList>
    </citation>
    <scope>NUCLEOTIDE SEQUENCE</scope>
    <source>
        <strain evidence="1">CHK196-7946</strain>
    </source>
</reference>
<evidence type="ECO:0000313" key="1">
    <source>
        <dbReference type="EMBL" id="HJC75503.1"/>
    </source>
</evidence>
<evidence type="ECO:0000313" key="2">
    <source>
        <dbReference type="Proteomes" id="UP000823902"/>
    </source>
</evidence>
<dbReference type="EMBL" id="DWVY01000056">
    <property type="protein sequence ID" value="HJC75503.1"/>
    <property type="molecule type" value="Genomic_DNA"/>
</dbReference>
<dbReference type="Proteomes" id="UP000823902">
    <property type="component" value="Unassembled WGS sequence"/>
</dbReference>
<sequence length="49" mass="5918">MRQRKKKILNKLCIDMERSEYTSFSMLAILKCESRWTSILISRYMDSRG</sequence>
<gene>
    <name evidence="1" type="ORF">H9697_11280</name>
</gene>
<name>A0A9D2QBI1_9FIRM</name>
<organism evidence="1 2">
    <name type="scientific">Candidatus Mediterraneibacter faecavium</name>
    <dbReference type="NCBI Taxonomy" id="2838668"/>
    <lineage>
        <taxon>Bacteria</taxon>
        <taxon>Bacillati</taxon>
        <taxon>Bacillota</taxon>
        <taxon>Clostridia</taxon>
        <taxon>Lachnospirales</taxon>
        <taxon>Lachnospiraceae</taxon>
        <taxon>Mediterraneibacter</taxon>
    </lineage>
</organism>
<proteinExistence type="predicted"/>
<dbReference type="AlphaFoldDB" id="A0A9D2QBI1"/>